<evidence type="ECO:0000256" key="6">
    <source>
        <dbReference type="ARBA" id="ARBA00023295"/>
    </source>
</evidence>
<keyword evidence="3" id="KW-0858">Xylan degradation</keyword>
<keyword evidence="11" id="KW-1185">Reference proteome</keyword>
<keyword evidence="4 8" id="KW-0378">Hydrolase</keyword>
<keyword evidence="5 8" id="KW-0119">Carbohydrate metabolism</keyword>
<dbReference type="EC" id="3.2.1.8" evidence="8"/>
<dbReference type="PRINTS" id="PR00134">
    <property type="entry name" value="GLHYDRLASE10"/>
</dbReference>
<accession>A0A9X3WBA3</accession>
<dbReference type="AlphaFoldDB" id="A0A9X3WBA3"/>
<dbReference type="SMART" id="SM00633">
    <property type="entry name" value="Glyco_10"/>
    <property type="match status" value="1"/>
</dbReference>
<feature type="domain" description="GH10" evidence="9">
    <location>
        <begin position="7"/>
        <end position="336"/>
    </location>
</feature>
<evidence type="ECO:0000256" key="7">
    <source>
        <dbReference type="ARBA" id="ARBA00023326"/>
    </source>
</evidence>
<evidence type="ECO:0000313" key="11">
    <source>
        <dbReference type="Proteomes" id="UP001145069"/>
    </source>
</evidence>
<name>A0A9X3WBA3_9BACI</name>
<comment type="caution">
    <text evidence="10">The sequence shown here is derived from an EMBL/GenBank/DDBJ whole genome shotgun (WGS) entry which is preliminary data.</text>
</comment>
<evidence type="ECO:0000256" key="1">
    <source>
        <dbReference type="ARBA" id="ARBA00000681"/>
    </source>
</evidence>
<dbReference type="InterPro" id="IPR001000">
    <property type="entry name" value="GH10_dom"/>
</dbReference>
<dbReference type="InterPro" id="IPR044846">
    <property type="entry name" value="GH10"/>
</dbReference>
<dbReference type="SUPFAM" id="SSF51445">
    <property type="entry name" value="(Trans)glycosidases"/>
    <property type="match status" value="1"/>
</dbReference>
<protein>
    <recommendedName>
        <fullName evidence="8">Beta-xylanase</fullName>
        <ecNumber evidence="8">3.2.1.8</ecNumber>
    </recommendedName>
</protein>
<dbReference type="InterPro" id="IPR017853">
    <property type="entry name" value="GH"/>
</dbReference>
<reference evidence="10" key="1">
    <citation type="submission" date="2022-06" db="EMBL/GenBank/DDBJ databases">
        <title>Aquibacillus sp. a new bacterium isolated from soil saline samples.</title>
        <authorList>
            <person name="Galisteo C."/>
            <person name="De La Haba R."/>
            <person name="Sanchez-Porro C."/>
            <person name="Ventosa A."/>
        </authorList>
    </citation>
    <scope>NUCLEOTIDE SEQUENCE</scope>
    <source>
        <strain evidence="10">3ASR75-54</strain>
    </source>
</reference>
<evidence type="ECO:0000256" key="5">
    <source>
        <dbReference type="ARBA" id="ARBA00023277"/>
    </source>
</evidence>
<proteinExistence type="inferred from homology"/>
<evidence type="ECO:0000256" key="8">
    <source>
        <dbReference type="RuleBase" id="RU361174"/>
    </source>
</evidence>
<dbReference type="EMBL" id="JAMQKC010000002">
    <property type="protein sequence ID" value="MDC3415932.1"/>
    <property type="molecule type" value="Genomic_DNA"/>
</dbReference>
<dbReference type="PANTHER" id="PTHR31490">
    <property type="entry name" value="GLYCOSYL HYDROLASE"/>
    <property type="match status" value="1"/>
</dbReference>
<dbReference type="PANTHER" id="PTHR31490:SF90">
    <property type="entry name" value="ENDO-1,4-BETA-XYLANASE A"/>
    <property type="match status" value="1"/>
</dbReference>
<comment type="catalytic activity">
    <reaction evidence="1 8">
        <text>Endohydrolysis of (1-&gt;4)-beta-D-xylosidic linkages in xylans.</text>
        <dbReference type="EC" id="3.2.1.8"/>
    </reaction>
</comment>
<dbReference type="GO" id="GO:0045493">
    <property type="term" value="P:xylan catabolic process"/>
    <property type="evidence" value="ECO:0007669"/>
    <property type="project" value="UniProtKB-KW"/>
</dbReference>
<comment type="pathway">
    <text evidence="2">Glycan degradation; xylan degradation.</text>
</comment>
<sequence>MSNKLKGNDIPSLAKVYQGYFLIGAAVNPATIKSQSELIEKHFTSITAENQMKFEQLHPEEDRYTFDVADNMVAYAKGQGKQVRGHTLVWHNQTSDWIFQDKDGQEVTREVLLQRMKSHITTVMQHYKGDIYAWDVVNEAIADNGPELLRESKWLSIIGEDFIEKAFQYAHEADPGAQLFYNDYNESDPEKSQKIYTLVKRLIDNGVPIHGIGLQAHWNLYHPPLADIKQAIERYASLGLKLHITEMDVSVYSHGDKRTDVTEQSEEMKALQADRYEQFFTLFREYKDAIDSVTFWGVADDYTWLDHFPVRGRKNWPFVFDANHQPKDSFWKIVKFK</sequence>
<comment type="similarity">
    <text evidence="8">Belongs to the glycosyl hydrolase 10 (cellulase F) family.</text>
</comment>
<dbReference type="GO" id="GO:0031176">
    <property type="term" value="F:endo-1,4-beta-xylanase activity"/>
    <property type="evidence" value="ECO:0007669"/>
    <property type="project" value="UniProtKB-EC"/>
</dbReference>
<evidence type="ECO:0000313" key="10">
    <source>
        <dbReference type="EMBL" id="MDC3415932.1"/>
    </source>
</evidence>
<dbReference type="Pfam" id="PF00331">
    <property type="entry name" value="Glyco_hydro_10"/>
    <property type="match status" value="1"/>
</dbReference>
<organism evidence="10 11">
    <name type="scientific">Aquibacillus salsiterrae</name>
    <dbReference type="NCBI Taxonomy" id="2950439"/>
    <lineage>
        <taxon>Bacteria</taxon>
        <taxon>Bacillati</taxon>
        <taxon>Bacillota</taxon>
        <taxon>Bacilli</taxon>
        <taxon>Bacillales</taxon>
        <taxon>Bacillaceae</taxon>
        <taxon>Aquibacillus</taxon>
    </lineage>
</organism>
<dbReference type="Gene3D" id="3.20.20.80">
    <property type="entry name" value="Glycosidases"/>
    <property type="match status" value="1"/>
</dbReference>
<dbReference type="PROSITE" id="PS51760">
    <property type="entry name" value="GH10_2"/>
    <property type="match status" value="1"/>
</dbReference>
<evidence type="ECO:0000256" key="2">
    <source>
        <dbReference type="ARBA" id="ARBA00004851"/>
    </source>
</evidence>
<dbReference type="RefSeq" id="WP_272444906.1">
    <property type="nucleotide sequence ID" value="NZ_JAMQKC010000002.1"/>
</dbReference>
<dbReference type="Proteomes" id="UP001145069">
    <property type="component" value="Unassembled WGS sequence"/>
</dbReference>
<gene>
    <name evidence="10" type="ORF">NC799_03285</name>
</gene>
<evidence type="ECO:0000256" key="4">
    <source>
        <dbReference type="ARBA" id="ARBA00022801"/>
    </source>
</evidence>
<keyword evidence="7 8" id="KW-0624">Polysaccharide degradation</keyword>
<evidence type="ECO:0000259" key="9">
    <source>
        <dbReference type="PROSITE" id="PS51760"/>
    </source>
</evidence>
<evidence type="ECO:0000256" key="3">
    <source>
        <dbReference type="ARBA" id="ARBA00022651"/>
    </source>
</evidence>
<keyword evidence="6 8" id="KW-0326">Glycosidase</keyword>